<organism evidence="1 2">
    <name type="scientific">Blastococcus aggregatus</name>
    <dbReference type="NCBI Taxonomy" id="38502"/>
    <lineage>
        <taxon>Bacteria</taxon>
        <taxon>Bacillati</taxon>
        <taxon>Actinomycetota</taxon>
        <taxon>Actinomycetes</taxon>
        <taxon>Geodermatophilales</taxon>
        <taxon>Geodermatophilaceae</taxon>
        <taxon>Blastococcus</taxon>
    </lineage>
</organism>
<dbReference type="AlphaFoldDB" id="A0A285V675"/>
<evidence type="ECO:0000313" key="1">
    <source>
        <dbReference type="EMBL" id="SOC48536.1"/>
    </source>
</evidence>
<sequence>MPPVTRGRLLVTPATLNTKASLSQLAAAMNEDRLPRGSVLNSGWGALTDDETRVGLTGPVPFRGGEAIVVAEDGEVPEHVRGRLYWRQTSPAAIKFYGKGADQEQLLELRAADIFISRTGEDGKLLVLMTLKDAVSVKRQVTPYLTETVRTVDPAATLLTSDTVLTMGDGDFFRWLLWRTYNKPELSDTLTILELINLHCQDQVFRTAALSGGIDMDRMELLTLIMRDAVGFGPATFTLSDTVVGLDAQIQLWADGSFACTLGETGYDEPSPRAEKGIRVTLDLAHEVLPELRRAYNADNDWRTTHRAQSIQEAGAALLAAHTLWLSQFPTRP</sequence>
<evidence type="ECO:0000313" key="2">
    <source>
        <dbReference type="Proteomes" id="UP000219435"/>
    </source>
</evidence>
<dbReference type="EMBL" id="OBQI01000002">
    <property type="protein sequence ID" value="SOC48536.1"/>
    <property type="molecule type" value="Genomic_DNA"/>
</dbReference>
<keyword evidence="2" id="KW-1185">Reference proteome</keyword>
<dbReference type="RefSeq" id="WP_097194181.1">
    <property type="nucleotide sequence ID" value="NZ_OBQI01000002.1"/>
</dbReference>
<dbReference type="OrthoDB" id="5184832at2"/>
<protein>
    <submittedName>
        <fullName evidence="1">Uncharacterized protein</fullName>
    </submittedName>
</protein>
<gene>
    <name evidence="1" type="ORF">SAMN05660748_1232</name>
</gene>
<accession>A0A285V675</accession>
<dbReference type="Proteomes" id="UP000219435">
    <property type="component" value="Unassembled WGS sequence"/>
</dbReference>
<reference evidence="2" key="1">
    <citation type="submission" date="2017-08" db="EMBL/GenBank/DDBJ databases">
        <authorList>
            <person name="Varghese N."/>
            <person name="Submissions S."/>
        </authorList>
    </citation>
    <scope>NUCLEOTIDE SEQUENCE [LARGE SCALE GENOMIC DNA]</scope>
    <source>
        <strain evidence="2">DSM 4725</strain>
    </source>
</reference>
<name>A0A285V675_9ACTN</name>
<proteinExistence type="predicted"/>